<protein>
    <submittedName>
        <fullName evidence="8">S41 family peptidase</fullName>
    </submittedName>
</protein>
<dbReference type="SUPFAM" id="SSF50156">
    <property type="entry name" value="PDZ domain-like"/>
    <property type="match status" value="1"/>
</dbReference>
<dbReference type="Gene3D" id="3.30.750.44">
    <property type="match status" value="1"/>
</dbReference>
<dbReference type="GO" id="GO:0030288">
    <property type="term" value="C:outer membrane-bounded periplasmic space"/>
    <property type="evidence" value="ECO:0007669"/>
    <property type="project" value="TreeGrafter"/>
</dbReference>
<proteinExistence type="inferred from homology"/>
<gene>
    <name evidence="8" type="ORF">P0Y55_07070</name>
</gene>
<dbReference type="InterPro" id="IPR004447">
    <property type="entry name" value="Peptidase_S41A"/>
</dbReference>
<dbReference type="Gene3D" id="2.30.42.10">
    <property type="match status" value="1"/>
</dbReference>
<reference evidence="8" key="1">
    <citation type="submission" date="2023-03" db="EMBL/GenBank/DDBJ databases">
        <title>Andean soil-derived lignocellulolytic bacterial consortium as a source of novel taxa and putative plastic-active enzymes.</title>
        <authorList>
            <person name="Diaz-Garcia L."/>
            <person name="Chuvochina M."/>
            <person name="Feuerriegel G."/>
            <person name="Bunk B."/>
            <person name="Sproer C."/>
            <person name="Streit W.R."/>
            <person name="Rodriguez L.M."/>
            <person name="Overmann J."/>
            <person name="Jimenez D.J."/>
        </authorList>
    </citation>
    <scope>NUCLEOTIDE SEQUENCE</scope>
    <source>
        <strain evidence="8">MAG 2441</strain>
    </source>
</reference>
<comment type="similarity">
    <text evidence="1 5">Belongs to the peptidase S41A family.</text>
</comment>
<dbReference type="EMBL" id="CP119317">
    <property type="protein sequence ID" value="WEK55800.1"/>
    <property type="molecule type" value="Genomic_DNA"/>
</dbReference>
<dbReference type="InterPro" id="IPR036034">
    <property type="entry name" value="PDZ_sf"/>
</dbReference>
<evidence type="ECO:0000313" key="9">
    <source>
        <dbReference type="Proteomes" id="UP001178662"/>
    </source>
</evidence>
<dbReference type="GO" id="GO:0006508">
    <property type="term" value="P:proteolysis"/>
    <property type="evidence" value="ECO:0007669"/>
    <property type="project" value="UniProtKB-KW"/>
</dbReference>
<feature type="chain" id="PRO_5041669436" evidence="6">
    <location>
        <begin position="30"/>
        <end position="475"/>
    </location>
</feature>
<dbReference type="SUPFAM" id="SSF52096">
    <property type="entry name" value="ClpP/crotonase"/>
    <property type="match status" value="1"/>
</dbReference>
<dbReference type="PROSITE" id="PS50106">
    <property type="entry name" value="PDZ"/>
    <property type="match status" value="1"/>
</dbReference>
<dbReference type="Pfam" id="PF17820">
    <property type="entry name" value="PDZ_6"/>
    <property type="match status" value="1"/>
</dbReference>
<evidence type="ECO:0000259" key="7">
    <source>
        <dbReference type="PROSITE" id="PS50106"/>
    </source>
</evidence>
<keyword evidence="9" id="KW-1185">Reference proteome</keyword>
<evidence type="ECO:0000256" key="2">
    <source>
        <dbReference type="ARBA" id="ARBA00022670"/>
    </source>
</evidence>
<dbReference type="CDD" id="cd06782">
    <property type="entry name" value="cpPDZ_CPP-like"/>
    <property type="match status" value="1"/>
</dbReference>
<evidence type="ECO:0000256" key="1">
    <source>
        <dbReference type="ARBA" id="ARBA00009179"/>
    </source>
</evidence>
<dbReference type="PANTHER" id="PTHR32060:SF30">
    <property type="entry name" value="CARBOXY-TERMINAL PROCESSING PROTEASE CTPA"/>
    <property type="match status" value="1"/>
</dbReference>
<dbReference type="Pfam" id="PF03572">
    <property type="entry name" value="Peptidase_S41"/>
    <property type="match status" value="1"/>
</dbReference>
<dbReference type="Gene3D" id="3.90.226.10">
    <property type="entry name" value="2-enoyl-CoA Hydratase, Chain A, domain 1"/>
    <property type="match status" value="1"/>
</dbReference>
<keyword evidence="4 5" id="KW-0720">Serine protease</keyword>
<dbReference type="GO" id="GO:0004175">
    <property type="term" value="F:endopeptidase activity"/>
    <property type="evidence" value="ECO:0007669"/>
    <property type="project" value="TreeGrafter"/>
</dbReference>
<evidence type="ECO:0000256" key="4">
    <source>
        <dbReference type="ARBA" id="ARBA00022825"/>
    </source>
</evidence>
<dbReference type="InterPro" id="IPR001478">
    <property type="entry name" value="PDZ"/>
</dbReference>
<dbReference type="Proteomes" id="UP001178662">
    <property type="component" value="Chromosome"/>
</dbReference>
<dbReference type="GO" id="GO:0007165">
    <property type="term" value="P:signal transduction"/>
    <property type="evidence" value="ECO:0007669"/>
    <property type="project" value="TreeGrafter"/>
</dbReference>
<evidence type="ECO:0000256" key="5">
    <source>
        <dbReference type="RuleBase" id="RU004404"/>
    </source>
</evidence>
<organism evidence="8 9">
    <name type="scientific">Candidatus Cohnella colombiensis</name>
    <dbReference type="NCBI Taxonomy" id="3121368"/>
    <lineage>
        <taxon>Bacteria</taxon>
        <taxon>Bacillati</taxon>
        <taxon>Bacillota</taxon>
        <taxon>Bacilli</taxon>
        <taxon>Bacillales</taxon>
        <taxon>Paenibacillaceae</taxon>
        <taxon>Cohnella</taxon>
    </lineage>
</organism>
<name>A0AA95EYD9_9BACL</name>
<feature type="domain" description="PDZ" evidence="7">
    <location>
        <begin position="92"/>
        <end position="163"/>
    </location>
</feature>
<dbReference type="CDD" id="cd07560">
    <property type="entry name" value="Peptidase_S41_CPP"/>
    <property type="match status" value="1"/>
</dbReference>
<keyword evidence="3 5" id="KW-0378">Hydrolase</keyword>
<evidence type="ECO:0000256" key="3">
    <source>
        <dbReference type="ARBA" id="ARBA00022801"/>
    </source>
</evidence>
<sequence>MIYWKKLKITVALFLCITFLITTSPTTFAATDQQTDEVRAYLEQYHYNKPSAASLSGSSIEDMIKSLNDPYTEFFEAEEWEAYSNALDQTFVGIGIVIGETNGNVFVEQLIEGGPAQLAGLMVGDQLVSSDGKSLINTTTLQVQSLLLGKEGTSLLLKVKRDGKLLDFSITRKKLQIPAVSTTMLGDGVGYLELSGFTFNAGKEMKEKLIKLEEEGLTSLIIDLRNNGGGYVSSAMAIASLFIEDGVLAHLRDRDNEDYPLKVTGSKKKYPVAVLINGYSASASELLAGALQDYGLATLVGTRSYGKGVVQTIVNLESGGVLKFTIEQYFTPSGRKVDKVGLIPNIVNTDVSGQLIDAFRAVNGNKVTINIQDRLVNVNGILNYDNTAAGQNKKGIWHANLRLIATLIGAQLKVDTKSKTFTLTKGELTYTIPTNDSHLIVKNGRTLIDVRLIKKWFPSFSYLVKENTLKLTASK</sequence>
<keyword evidence="6" id="KW-0732">Signal</keyword>
<keyword evidence="2 5" id="KW-0645">Protease</keyword>
<feature type="signal peptide" evidence="6">
    <location>
        <begin position="1"/>
        <end position="29"/>
    </location>
</feature>
<dbReference type="AlphaFoldDB" id="A0AA95EYD9"/>
<dbReference type="PANTHER" id="PTHR32060">
    <property type="entry name" value="TAIL-SPECIFIC PROTEASE"/>
    <property type="match status" value="1"/>
</dbReference>
<dbReference type="SMART" id="SM00245">
    <property type="entry name" value="TSPc"/>
    <property type="match status" value="1"/>
</dbReference>
<dbReference type="NCBIfam" id="TIGR00225">
    <property type="entry name" value="prc"/>
    <property type="match status" value="1"/>
</dbReference>
<accession>A0AA95EYD9</accession>
<dbReference type="InterPro" id="IPR005151">
    <property type="entry name" value="Tail-specific_protease"/>
</dbReference>
<evidence type="ECO:0000256" key="6">
    <source>
        <dbReference type="SAM" id="SignalP"/>
    </source>
</evidence>
<evidence type="ECO:0000313" key="8">
    <source>
        <dbReference type="EMBL" id="WEK55800.1"/>
    </source>
</evidence>
<dbReference type="InterPro" id="IPR029045">
    <property type="entry name" value="ClpP/crotonase-like_dom_sf"/>
</dbReference>
<dbReference type="GO" id="GO:0008236">
    <property type="term" value="F:serine-type peptidase activity"/>
    <property type="evidence" value="ECO:0007669"/>
    <property type="project" value="UniProtKB-KW"/>
</dbReference>
<dbReference type="InterPro" id="IPR041489">
    <property type="entry name" value="PDZ_6"/>
</dbReference>
<dbReference type="SMART" id="SM00228">
    <property type="entry name" value="PDZ"/>
    <property type="match status" value="1"/>
</dbReference>